<dbReference type="Proteomes" id="UP000750522">
    <property type="component" value="Unassembled WGS sequence"/>
</dbReference>
<gene>
    <name evidence="7" type="ORF">DV451_003230</name>
</gene>
<comment type="subcellular location">
    <subcellularLocation>
        <location evidence="1">Endosome</location>
    </subcellularLocation>
</comment>
<keyword evidence="4 5" id="KW-0653">Protein transport</keyword>
<comment type="caution">
    <text evidence="7">The sequence shown here is derived from an EMBL/GenBank/DDBJ whole genome shotgun (WGS) entry which is preliminary data.</text>
</comment>
<feature type="domain" description="VPS28 N-terminal" evidence="6">
    <location>
        <begin position="22"/>
        <end position="130"/>
    </location>
</feature>
<dbReference type="PANTHER" id="PTHR12937:SF0">
    <property type="entry name" value="VACUOLAR PROTEIN SORTING-ASSOCIATED PROTEIN 28 HOMOLOG"/>
    <property type="match status" value="1"/>
</dbReference>
<evidence type="ECO:0000313" key="8">
    <source>
        <dbReference type="Proteomes" id="UP000750522"/>
    </source>
</evidence>
<protein>
    <recommendedName>
        <fullName evidence="6">VPS28 N-terminal domain-containing protein</fullName>
    </recommendedName>
</protein>
<evidence type="ECO:0000256" key="1">
    <source>
        <dbReference type="ARBA" id="ARBA00004177"/>
    </source>
</evidence>
<reference evidence="7" key="2">
    <citation type="submission" date="2020-01" db="EMBL/GenBank/DDBJ databases">
        <authorList>
            <person name="Perkins V."/>
            <person name="Lessard M.-H."/>
            <person name="Dugat-Bony E."/>
            <person name="Frenette M."/>
            <person name="Labrie S."/>
        </authorList>
    </citation>
    <scope>NUCLEOTIDE SEQUENCE</scope>
    <source>
        <strain evidence="7">LMA-70</strain>
    </source>
</reference>
<dbReference type="EMBL" id="QQZK01000068">
    <property type="protein sequence ID" value="KAF5098792.1"/>
    <property type="molecule type" value="Genomic_DNA"/>
</dbReference>
<dbReference type="InterPro" id="IPR017898">
    <property type="entry name" value="VPS28_N"/>
</dbReference>
<keyword evidence="2 5" id="KW-0813">Transport</keyword>
<evidence type="ECO:0000256" key="2">
    <source>
        <dbReference type="ARBA" id="ARBA00022448"/>
    </source>
</evidence>
<dbReference type="InterPro" id="IPR038358">
    <property type="entry name" value="VPS28_N_sf"/>
</dbReference>
<sequence>MSNSVIPPPYAPTSSASYTGARAGASAYLDTEIKLVTSTKEREHYDSLAEIYAVLTSLEFLERAYLRDSILHTEYTPTCLRLLAQYNGIVGSNPALLGDAGIEGFRDRYGVSATHAISRLKIGVPATVEHAIMESGGSGSGGAGGAGGANGSGGMGASARAVAEATGVSITGCAVKVLPPFGDSRGYQWRRPSTSCY</sequence>
<dbReference type="GO" id="GO:0000813">
    <property type="term" value="C:ESCRT I complex"/>
    <property type="evidence" value="ECO:0007669"/>
    <property type="project" value="InterPro"/>
</dbReference>
<dbReference type="InterPro" id="IPR007143">
    <property type="entry name" value="Vps28"/>
</dbReference>
<dbReference type="Pfam" id="PF03997">
    <property type="entry name" value="VPS28"/>
    <property type="match status" value="1"/>
</dbReference>
<evidence type="ECO:0000259" key="6">
    <source>
        <dbReference type="PROSITE" id="PS51313"/>
    </source>
</evidence>
<dbReference type="SUPFAM" id="SSF140111">
    <property type="entry name" value="Endosomal sorting complex assembly domain"/>
    <property type="match status" value="1"/>
</dbReference>
<evidence type="ECO:0000256" key="4">
    <source>
        <dbReference type="ARBA" id="ARBA00022927"/>
    </source>
</evidence>
<keyword evidence="3" id="KW-0967">Endosome</keyword>
<dbReference type="AlphaFoldDB" id="A0A9P5G4S2"/>
<dbReference type="GO" id="GO:0044877">
    <property type="term" value="F:protein-containing complex binding"/>
    <property type="evidence" value="ECO:0007669"/>
    <property type="project" value="TreeGrafter"/>
</dbReference>
<evidence type="ECO:0000256" key="5">
    <source>
        <dbReference type="PROSITE-ProRule" id="PRU00645"/>
    </source>
</evidence>
<dbReference type="Gene3D" id="1.20.1440.200">
    <property type="match status" value="1"/>
</dbReference>
<reference evidence="7" key="1">
    <citation type="journal article" date="2020" name="Front. Microbiol.">
        <title>Phenotypic and Genetic Characterization of the Cheese Ripening Yeast Geotrichum candidum.</title>
        <authorList>
            <person name="Perkins V."/>
            <person name="Vignola S."/>
            <person name="Lessard M.H."/>
            <person name="Plante P.L."/>
            <person name="Corbeil J."/>
            <person name="Dugat-Bony E."/>
            <person name="Frenette M."/>
            <person name="Labrie S."/>
        </authorList>
    </citation>
    <scope>NUCLEOTIDE SEQUENCE</scope>
    <source>
        <strain evidence="7">LMA-70</strain>
    </source>
</reference>
<dbReference type="GO" id="GO:0043328">
    <property type="term" value="P:protein transport to vacuole involved in ubiquitin-dependent protein catabolic process via the multivesicular body sorting pathway"/>
    <property type="evidence" value="ECO:0007669"/>
    <property type="project" value="TreeGrafter"/>
</dbReference>
<evidence type="ECO:0000313" key="7">
    <source>
        <dbReference type="EMBL" id="KAF5098792.1"/>
    </source>
</evidence>
<dbReference type="PANTHER" id="PTHR12937">
    <property type="entry name" value="VACUOLAR PROTEIN SORTING 28, ISOFORM 2 VPS28"/>
    <property type="match status" value="1"/>
</dbReference>
<organism evidence="7 8">
    <name type="scientific">Geotrichum candidum</name>
    <name type="common">Oospora lactis</name>
    <name type="synonym">Dipodascus geotrichum</name>
    <dbReference type="NCBI Taxonomy" id="1173061"/>
    <lineage>
        <taxon>Eukaryota</taxon>
        <taxon>Fungi</taxon>
        <taxon>Dikarya</taxon>
        <taxon>Ascomycota</taxon>
        <taxon>Saccharomycotina</taxon>
        <taxon>Dipodascomycetes</taxon>
        <taxon>Dipodascales</taxon>
        <taxon>Dipodascaceae</taxon>
        <taxon>Geotrichum</taxon>
    </lineage>
</organism>
<dbReference type="InterPro" id="IPR037202">
    <property type="entry name" value="ESCRT_assembly_dom"/>
</dbReference>
<evidence type="ECO:0000256" key="3">
    <source>
        <dbReference type="ARBA" id="ARBA00022753"/>
    </source>
</evidence>
<accession>A0A9P5G4S2</accession>
<name>A0A9P5G4S2_GEOCN</name>
<proteinExistence type="inferred from homology"/>
<dbReference type="PROSITE" id="PS51313">
    <property type="entry name" value="VPS28_N"/>
    <property type="match status" value="1"/>
</dbReference>
<comment type="similarity">
    <text evidence="5">Belongs to the VPS28 family.</text>
</comment>